<feature type="compositionally biased region" description="Low complexity" evidence="1">
    <location>
        <begin position="404"/>
        <end position="416"/>
    </location>
</feature>
<dbReference type="KEGG" id="slau:SLA_6951"/>
<evidence type="ECO:0000256" key="2">
    <source>
        <dbReference type="SAM" id="Phobius"/>
    </source>
</evidence>
<keyword evidence="4" id="KW-1185">Reference proteome</keyword>
<protein>
    <submittedName>
        <fullName evidence="3">Uncharacterized protein</fullName>
    </submittedName>
</protein>
<evidence type="ECO:0000313" key="4">
    <source>
        <dbReference type="Proteomes" id="UP000217676"/>
    </source>
</evidence>
<keyword evidence="2" id="KW-0472">Membrane</keyword>
<gene>
    <name evidence="3" type="ORF">SLA_6951</name>
</gene>
<keyword evidence="2" id="KW-1133">Transmembrane helix</keyword>
<feature type="compositionally biased region" description="Pro residues" evidence="1">
    <location>
        <begin position="343"/>
        <end position="352"/>
    </location>
</feature>
<evidence type="ECO:0000313" key="3">
    <source>
        <dbReference type="EMBL" id="BAU87817.1"/>
    </source>
</evidence>
<reference evidence="3 4" key="1">
    <citation type="journal article" date="2016" name="Genome Announc.">
        <title>Complete Genome Sequence of Thiostrepton-Producing Streptomyces laurentii ATCC 31255.</title>
        <authorList>
            <person name="Doi K."/>
            <person name="Fujino Y."/>
            <person name="Nagayoshi Y."/>
            <person name="Ohshima T."/>
            <person name="Ogata S."/>
        </authorList>
    </citation>
    <scope>NUCLEOTIDE SEQUENCE [LARGE SCALE GENOMIC DNA]</scope>
    <source>
        <strain evidence="3 4">ATCC 31255</strain>
    </source>
</reference>
<name>A0A160P7B0_STRLU</name>
<feature type="region of interest" description="Disordered" evidence="1">
    <location>
        <begin position="335"/>
        <end position="522"/>
    </location>
</feature>
<dbReference type="AlphaFoldDB" id="A0A160P7B0"/>
<dbReference type="Proteomes" id="UP000217676">
    <property type="component" value="Chromosome"/>
</dbReference>
<feature type="compositionally biased region" description="Low complexity" evidence="1">
    <location>
        <begin position="353"/>
        <end position="366"/>
    </location>
</feature>
<feature type="transmembrane region" description="Helical" evidence="2">
    <location>
        <begin position="20"/>
        <end position="40"/>
    </location>
</feature>
<evidence type="ECO:0000256" key="1">
    <source>
        <dbReference type="SAM" id="MobiDB-lite"/>
    </source>
</evidence>
<dbReference type="EMBL" id="AP017424">
    <property type="protein sequence ID" value="BAU87817.1"/>
    <property type="molecule type" value="Genomic_DNA"/>
</dbReference>
<feature type="compositionally biased region" description="Low complexity" evidence="1">
    <location>
        <begin position="440"/>
        <end position="487"/>
    </location>
</feature>
<accession>A0A160P7B0</accession>
<sequence>MTGRDAGTAPLAALPMPDRTSWFILVGLLVAVVALLWWCGRVVRRLGGPRRALRRARWEARMTGREVARPWRVRRRDRRRARTLAAFLAAPDARDTAVDALDRAERDAAGPCRAVAASLAPARDRVHVLLAGRDVPAPRAPWSATGAKEPWTWAAPLGKDGSVADGLLEAEAGRRLPLVLGVDRHGTGGVVVADWHAGPPVIAVEGDGPAARSVLQALTAQLGALPEGPPLLVAGGVHARFAGHPLPELLDGLEAADGDAEPPVLVCWAPDTAVAARLCALAERGAVRVLVGGTALPGHTWALHAEADGRLLSPELGADVEAAGLSRAVARALRTTARDGHRTPPPRPPADRPAPARTAAVPDTDALPAPRDGAAPVPSGTPDRDRTPPIPSELAEPAPASGRVPEPVVGEPVPGVSAAHGGSAADLMEPEPAPHPPAPDTADTADTADAADAAKATSGAGAGKATGITAPASPISPTSKATTPTPADFDDFAEPAPDPSPTPADRRARGVSAQPERNERHP</sequence>
<keyword evidence="2" id="KW-0812">Transmembrane</keyword>
<organism evidence="3 4">
    <name type="scientific">Streptomyces laurentii</name>
    <dbReference type="NCBI Taxonomy" id="39478"/>
    <lineage>
        <taxon>Bacteria</taxon>
        <taxon>Bacillati</taxon>
        <taxon>Actinomycetota</taxon>
        <taxon>Actinomycetes</taxon>
        <taxon>Kitasatosporales</taxon>
        <taxon>Streptomycetaceae</taxon>
        <taxon>Streptomyces</taxon>
    </lineage>
</organism>
<proteinExistence type="predicted"/>